<accession>A0A9Q9B5H3</accession>
<feature type="region of interest" description="Disordered" evidence="1">
    <location>
        <begin position="253"/>
        <end position="286"/>
    </location>
</feature>
<feature type="compositionally biased region" description="Low complexity" evidence="1">
    <location>
        <begin position="268"/>
        <end position="284"/>
    </location>
</feature>
<evidence type="ECO:0000313" key="3">
    <source>
        <dbReference type="Proteomes" id="UP001056384"/>
    </source>
</evidence>
<feature type="compositionally biased region" description="Basic and acidic residues" evidence="1">
    <location>
        <begin position="85"/>
        <end position="98"/>
    </location>
</feature>
<keyword evidence="3" id="KW-1185">Reference proteome</keyword>
<protein>
    <submittedName>
        <fullName evidence="2">Uncharacterized protein</fullName>
    </submittedName>
</protein>
<name>A0A9Q9B5H3_9PEZI</name>
<proteinExistence type="predicted"/>
<reference evidence="2" key="1">
    <citation type="submission" date="2022-06" db="EMBL/GenBank/DDBJ databases">
        <title>Complete genome sequences of two strains of the flax pathogen Septoria linicola.</title>
        <authorList>
            <person name="Lapalu N."/>
            <person name="Simon A."/>
            <person name="Demenou B."/>
            <person name="Paumier D."/>
            <person name="Guillot M.-P."/>
            <person name="Gout L."/>
            <person name="Valade R."/>
        </authorList>
    </citation>
    <scope>NUCLEOTIDE SEQUENCE</scope>
    <source>
        <strain evidence="2">SE15195</strain>
    </source>
</reference>
<evidence type="ECO:0000313" key="2">
    <source>
        <dbReference type="EMBL" id="USW56696.1"/>
    </source>
</evidence>
<sequence length="316" mass="35543">MSTELQPVCAPVDHLTALPSELIQNIASFLFATHELDKALYVPRERQHDLERLAGTCRTLRHEVNTWAQHFLLQHKAITKYKPPRSTEKTNSKGDKNGARTAENPQQDQSATFAANSLRHSARHSQGLLSWSSHKCVFCGKSSSRSAILMNGLKCCRECDTLHWPDKVTRTDARKEFDLKDHHLVPHRHQTGPLIGNIFKNLGIPRLRYGMYLCQGIPAMMFMRQDVARLAEMVHGDLKGHLEQRQAQREKLKATKEANAEKRKDAASARAAAEASKAQRNAARAAEERAAMEELVVISDDEDFGPGREDEIIVLS</sequence>
<dbReference type="EMBL" id="CP099426">
    <property type="protein sequence ID" value="USW56696.1"/>
    <property type="molecule type" value="Genomic_DNA"/>
</dbReference>
<evidence type="ECO:0000256" key="1">
    <source>
        <dbReference type="SAM" id="MobiDB-lite"/>
    </source>
</evidence>
<gene>
    <name evidence="2" type="ORF">Slin15195_G100150</name>
</gene>
<feature type="region of interest" description="Disordered" evidence="1">
    <location>
        <begin position="80"/>
        <end position="109"/>
    </location>
</feature>
<feature type="compositionally biased region" description="Basic and acidic residues" evidence="1">
    <location>
        <begin position="253"/>
        <end position="267"/>
    </location>
</feature>
<organism evidence="2 3">
    <name type="scientific">Septoria linicola</name>
    <dbReference type="NCBI Taxonomy" id="215465"/>
    <lineage>
        <taxon>Eukaryota</taxon>
        <taxon>Fungi</taxon>
        <taxon>Dikarya</taxon>
        <taxon>Ascomycota</taxon>
        <taxon>Pezizomycotina</taxon>
        <taxon>Dothideomycetes</taxon>
        <taxon>Dothideomycetidae</taxon>
        <taxon>Mycosphaerellales</taxon>
        <taxon>Mycosphaerellaceae</taxon>
        <taxon>Septoria</taxon>
    </lineage>
</organism>
<dbReference type="AlphaFoldDB" id="A0A9Q9B5H3"/>
<dbReference type="Proteomes" id="UP001056384">
    <property type="component" value="Chromosome 9"/>
</dbReference>